<proteinExistence type="predicted"/>
<evidence type="ECO:0008006" key="9">
    <source>
        <dbReference type="Google" id="ProtNLM"/>
    </source>
</evidence>
<keyword evidence="5 6" id="KW-0472">Membrane</keyword>
<sequence>MVLFTGNPVNFVICETFKISNSVFSVYTISPFVICSAICLTALMLQFKDARFIPFQLTIPRWSNLQNNLQDATTTLFGSFLLCSSFVVALFLSVQHIGVWKIFLSFACLKFIIDMLWDHRRVVTAPYDFPLLLTTSTSIPVNAAEVDQWETRPTASEEGDEVETSDDQQRVILNLYRSLALRFPTFFAAVPQLPFGLIPLVFSQFILIEALAYHGWIELFGRWLSTASNGDMYRAIWVVGLTGAFLCNIAGTNIGATILMTKVIRQANFNDNSERAAAIALAVVGNIGAINLTLASSRSAYLWRAGLQREEVDVNPWLLAKWNSVILLAMTCMGLAIVCVEMAVLK</sequence>
<evidence type="ECO:0000313" key="7">
    <source>
        <dbReference type="EMBL" id="KAJ3561048.1"/>
    </source>
</evidence>
<feature type="transmembrane region" description="Helical" evidence="6">
    <location>
        <begin position="195"/>
        <end position="216"/>
    </location>
</feature>
<evidence type="ECO:0000256" key="1">
    <source>
        <dbReference type="ARBA" id="ARBA00004651"/>
    </source>
</evidence>
<feature type="transmembrane region" description="Helical" evidence="6">
    <location>
        <begin position="276"/>
        <end position="294"/>
    </location>
</feature>
<dbReference type="EMBL" id="JANIEX010001064">
    <property type="protein sequence ID" value="KAJ3561048.1"/>
    <property type="molecule type" value="Genomic_DNA"/>
</dbReference>
<dbReference type="AlphaFoldDB" id="A0AAD5YRV7"/>
<gene>
    <name evidence="7" type="ORF">NP233_g10437</name>
</gene>
<evidence type="ECO:0000256" key="3">
    <source>
        <dbReference type="ARBA" id="ARBA00022692"/>
    </source>
</evidence>
<dbReference type="PANTHER" id="PTHR43302:SF5">
    <property type="entry name" value="TRANSPORTER ARSB-RELATED"/>
    <property type="match status" value="1"/>
</dbReference>
<dbReference type="GO" id="GO:0005886">
    <property type="term" value="C:plasma membrane"/>
    <property type="evidence" value="ECO:0007669"/>
    <property type="project" value="UniProtKB-SubCell"/>
</dbReference>
<accession>A0AAD5YRV7</accession>
<dbReference type="Proteomes" id="UP001213000">
    <property type="component" value="Unassembled WGS sequence"/>
</dbReference>
<name>A0AAD5YRV7_9AGAR</name>
<keyword evidence="8" id="KW-1185">Reference proteome</keyword>
<dbReference type="PANTHER" id="PTHR43302">
    <property type="entry name" value="TRANSPORTER ARSB-RELATED"/>
    <property type="match status" value="1"/>
</dbReference>
<keyword evidence="4 6" id="KW-1133">Transmembrane helix</keyword>
<evidence type="ECO:0000313" key="8">
    <source>
        <dbReference type="Proteomes" id="UP001213000"/>
    </source>
</evidence>
<feature type="transmembrane region" description="Helical" evidence="6">
    <location>
        <begin position="26"/>
        <end position="47"/>
    </location>
</feature>
<keyword evidence="3 6" id="KW-0812">Transmembrane</keyword>
<feature type="transmembrane region" description="Helical" evidence="6">
    <location>
        <begin position="325"/>
        <end position="345"/>
    </location>
</feature>
<keyword evidence="2" id="KW-1003">Cell membrane</keyword>
<protein>
    <recommendedName>
        <fullName evidence="9">Citrate transporter-like domain-containing protein</fullName>
    </recommendedName>
</protein>
<feature type="transmembrane region" description="Helical" evidence="6">
    <location>
        <begin position="236"/>
        <end position="264"/>
    </location>
</feature>
<organism evidence="7 8">
    <name type="scientific">Leucocoprinus birnbaumii</name>
    <dbReference type="NCBI Taxonomy" id="56174"/>
    <lineage>
        <taxon>Eukaryota</taxon>
        <taxon>Fungi</taxon>
        <taxon>Dikarya</taxon>
        <taxon>Basidiomycota</taxon>
        <taxon>Agaricomycotina</taxon>
        <taxon>Agaricomycetes</taxon>
        <taxon>Agaricomycetidae</taxon>
        <taxon>Agaricales</taxon>
        <taxon>Agaricineae</taxon>
        <taxon>Agaricaceae</taxon>
        <taxon>Leucocoprinus</taxon>
    </lineage>
</organism>
<evidence type="ECO:0000256" key="4">
    <source>
        <dbReference type="ARBA" id="ARBA00022989"/>
    </source>
</evidence>
<evidence type="ECO:0000256" key="6">
    <source>
        <dbReference type="SAM" id="Phobius"/>
    </source>
</evidence>
<comment type="subcellular location">
    <subcellularLocation>
        <location evidence="1">Cell membrane</location>
        <topology evidence="1">Multi-pass membrane protein</topology>
    </subcellularLocation>
</comment>
<evidence type="ECO:0000256" key="5">
    <source>
        <dbReference type="ARBA" id="ARBA00023136"/>
    </source>
</evidence>
<reference evidence="7" key="1">
    <citation type="submission" date="2022-07" db="EMBL/GenBank/DDBJ databases">
        <title>Genome Sequence of Leucocoprinus birnbaumii.</title>
        <authorList>
            <person name="Buettner E."/>
        </authorList>
    </citation>
    <scope>NUCLEOTIDE SEQUENCE</scope>
    <source>
        <strain evidence="7">VT141</strain>
    </source>
</reference>
<evidence type="ECO:0000256" key="2">
    <source>
        <dbReference type="ARBA" id="ARBA00022475"/>
    </source>
</evidence>
<feature type="transmembrane region" description="Helical" evidence="6">
    <location>
        <begin position="68"/>
        <end position="92"/>
    </location>
</feature>
<comment type="caution">
    <text evidence="7">The sequence shown here is derived from an EMBL/GenBank/DDBJ whole genome shotgun (WGS) entry which is preliminary data.</text>
</comment>